<dbReference type="GO" id="GO:0016020">
    <property type="term" value="C:membrane"/>
    <property type="evidence" value="ECO:0007669"/>
    <property type="project" value="UniProtKB-SubCell"/>
</dbReference>
<feature type="transmembrane region" description="Helical" evidence="6">
    <location>
        <begin position="303"/>
        <end position="325"/>
    </location>
</feature>
<name>A0AAP8MC42_9GAMM</name>
<keyword evidence="5 6" id="KW-0472">Membrane</keyword>
<feature type="transmembrane region" description="Helical" evidence="6">
    <location>
        <begin position="12"/>
        <end position="30"/>
    </location>
</feature>
<gene>
    <name evidence="7" type="ORF">C0029_16235</name>
</gene>
<feature type="transmembrane region" description="Helical" evidence="6">
    <location>
        <begin position="228"/>
        <end position="250"/>
    </location>
</feature>
<comment type="caution">
    <text evidence="7">The sequence shown here is derived from an EMBL/GenBank/DDBJ whole genome shotgun (WGS) entry which is preliminary data.</text>
</comment>
<dbReference type="Pfam" id="PF01594">
    <property type="entry name" value="AI-2E_transport"/>
    <property type="match status" value="1"/>
</dbReference>
<keyword evidence="3 6" id="KW-0812">Transmembrane</keyword>
<evidence type="ECO:0000256" key="4">
    <source>
        <dbReference type="ARBA" id="ARBA00022989"/>
    </source>
</evidence>
<dbReference type="EMBL" id="PKUR01000004">
    <property type="protein sequence ID" value="PLW85078.1"/>
    <property type="molecule type" value="Genomic_DNA"/>
</dbReference>
<comment type="similarity">
    <text evidence="2">Belongs to the autoinducer-2 exporter (AI-2E) (TC 2.A.86) family.</text>
</comment>
<feature type="transmembrane region" description="Helical" evidence="6">
    <location>
        <begin position="205"/>
        <end position="222"/>
    </location>
</feature>
<accession>A0AAP8MC42</accession>
<feature type="transmembrane region" description="Helical" evidence="6">
    <location>
        <begin position="150"/>
        <end position="171"/>
    </location>
</feature>
<dbReference type="InterPro" id="IPR002549">
    <property type="entry name" value="AI-2E-like"/>
</dbReference>
<proteinExistence type="inferred from homology"/>
<evidence type="ECO:0000256" key="5">
    <source>
        <dbReference type="ARBA" id="ARBA00023136"/>
    </source>
</evidence>
<comment type="subcellular location">
    <subcellularLocation>
        <location evidence="1">Membrane</location>
        <topology evidence="1">Multi-pass membrane protein</topology>
    </subcellularLocation>
</comment>
<evidence type="ECO:0000313" key="7">
    <source>
        <dbReference type="EMBL" id="PLW85078.1"/>
    </source>
</evidence>
<evidence type="ECO:0000256" key="1">
    <source>
        <dbReference type="ARBA" id="ARBA00004141"/>
    </source>
</evidence>
<feature type="transmembrane region" description="Helical" evidence="6">
    <location>
        <begin position="36"/>
        <end position="54"/>
    </location>
</feature>
<dbReference type="KEGG" id="hja:BST95_01970"/>
<evidence type="ECO:0000256" key="3">
    <source>
        <dbReference type="ARBA" id="ARBA00022692"/>
    </source>
</evidence>
<evidence type="ECO:0000313" key="8">
    <source>
        <dbReference type="Proteomes" id="UP000235162"/>
    </source>
</evidence>
<reference evidence="7 8" key="1">
    <citation type="submission" date="2018-01" db="EMBL/GenBank/DDBJ databases">
        <title>The draft genome sequence of Halioglobus japonicus S1-36.</title>
        <authorList>
            <person name="Du Z.-J."/>
            <person name="Shi M.-J."/>
        </authorList>
    </citation>
    <scope>NUCLEOTIDE SEQUENCE [LARGE SCALE GENOMIC DNA]</scope>
    <source>
        <strain evidence="7 8">S1-36</strain>
    </source>
</reference>
<keyword evidence="4 6" id="KW-1133">Transmembrane helix</keyword>
<evidence type="ECO:0000256" key="6">
    <source>
        <dbReference type="SAM" id="Phobius"/>
    </source>
</evidence>
<dbReference type="PANTHER" id="PTHR21716">
    <property type="entry name" value="TRANSMEMBRANE PROTEIN"/>
    <property type="match status" value="1"/>
</dbReference>
<dbReference type="Proteomes" id="UP000235162">
    <property type="component" value="Unassembled WGS sequence"/>
</dbReference>
<protein>
    <submittedName>
        <fullName evidence="7">AI-2E family transporter</fullName>
    </submittedName>
</protein>
<sequence length="359" mass="38243">MLETETEFGGSSIRDSLLVFASIVIILAGARHAAHLLEPFLLAIFLAVICAAPLRALQKRGIPRGLAAILVGIGAFAILLAVFSLIGSTAEDFSKAMPGYEKQFTELVNLWGARLEGWGLNVSREGVQRALDPAAAMTYFGSFLGGLGDVLGNFVLILFTVIFILADAVNLPAKMQAMSRGGDKDYIQPATELLLSMNNYMRTKALVSAVTGTVVWAGLVLLEAPFAALWGFLAFLLNFIPNVGSIIAAVPPVLLSLLEGSLLISGSMIALYVAVNMLVGNVIEPRWMGQAVGLSTLAVFVSLVFWGYMFGAVGMLLSVPLTMVIKFLALQHPGSAWFGILLSNWPASPVSDLQEVESP</sequence>
<dbReference type="AlphaFoldDB" id="A0AAP8MC42"/>
<feature type="transmembrane region" description="Helical" evidence="6">
    <location>
        <begin position="66"/>
        <end position="87"/>
    </location>
</feature>
<dbReference type="RefSeq" id="WP_084197938.1">
    <property type="nucleotide sequence ID" value="NZ_BMYL01000004.1"/>
</dbReference>
<dbReference type="GO" id="GO:0055085">
    <property type="term" value="P:transmembrane transport"/>
    <property type="evidence" value="ECO:0007669"/>
    <property type="project" value="TreeGrafter"/>
</dbReference>
<dbReference type="PANTHER" id="PTHR21716:SF64">
    <property type="entry name" value="AI-2 TRANSPORT PROTEIN TQSA"/>
    <property type="match status" value="1"/>
</dbReference>
<evidence type="ECO:0000256" key="2">
    <source>
        <dbReference type="ARBA" id="ARBA00009773"/>
    </source>
</evidence>
<keyword evidence="8" id="KW-1185">Reference proteome</keyword>
<organism evidence="7 8">
    <name type="scientific">Halioglobus japonicus</name>
    <dbReference type="NCBI Taxonomy" id="930805"/>
    <lineage>
        <taxon>Bacteria</taxon>
        <taxon>Pseudomonadati</taxon>
        <taxon>Pseudomonadota</taxon>
        <taxon>Gammaproteobacteria</taxon>
        <taxon>Cellvibrionales</taxon>
        <taxon>Halieaceae</taxon>
        <taxon>Halioglobus</taxon>
    </lineage>
</organism>
<feature type="transmembrane region" description="Helical" evidence="6">
    <location>
        <begin position="262"/>
        <end position="283"/>
    </location>
</feature>